<dbReference type="EnsemblMetazoa" id="Aqu2.1.34020_001">
    <property type="protein sequence ID" value="Aqu2.1.34020_001"/>
    <property type="gene ID" value="Aqu2.1.34020"/>
</dbReference>
<dbReference type="AlphaFoldDB" id="A0A1X7V1A2"/>
<dbReference type="InParanoid" id="A0A1X7V1A2"/>
<protein>
    <recommendedName>
        <fullName evidence="2">HAT C-terminal dimerisation domain-containing protein</fullName>
    </recommendedName>
</protein>
<evidence type="ECO:0000313" key="1">
    <source>
        <dbReference type="EnsemblMetazoa" id="Aqu2.1.34020_001"/>
    </source>
</evidence>
<sequence length="56" mass="6495">FFNTYCECERSFNQLKLMKTALHSTMTGSRLTGLALMKINRHLCNELLTPSKMKEL</sequence>
<name>A0A1X7V1A2_AMPQE</name>
<organism evidence="1">
    <name type="scientific">Amphimedon queenslandica</name>
    <name type="common">Sponge</name>
    <dbReference type="NCBI Taxonomy" id="400682"/>
    <lineage>
        <taxon>Eukaryota</taxon>
        <taxon>Metazoa</taxon>
        <taxon>Porifera</taxon>
        <taxon>Demospongiae</taxon>
        <taxon>Heteroscleromorpha</taxon>
        <taxon>Haplosclerida</taxon>
        <taxon>Niphatidae</taxon>
        <taxon>Amphimedon</taxon>
    </lineage>
</organism>
<accession>A0A1X7V1A2</accession>
<proteinExistence type="predicted"/>
<reference evidence="1" key="1">
    <citation type="submission" date="2017-05" db="UniProtKB">
        <authorList>
            <consortium name="EnsemblMetazoa"/>
        </authorList>
    </citation>
    <scope>IDENTIFICATION</scope>
</reference>
<evidence type="ECO:0008006" key="2">
    <source>
        <dbReference type="Google" id="ProtNLM"/>
    </source>
</evidence>